<dbReference type="Proteomes" id="UP000030071">
    <property type="component" value="Chromosome 1"/>
</dbReference>
<dbReference type="PATRIC" id="fig|1051646.9.peg.1968"/>
<protein>
    <submittedName>
        <fullName evidence="2">Uncharacterized protein</fullName>
    </submittedName>
</protein>
<dbReference type="eggNOG" id="ENOG502ZBSK">
    <property type="taxonomic scope" value="Bacteria"/>
</dbReference>
<sequence length="330" mass="36612">MKAILLKSLFSATLLSLIISSPLHAKGMQLEVSDPILNKEFPSASGAVFSNNKVYAIGDDSPYLFELDADLTIQDKQLIKHYPIAKNGRIAKKVKPDFEAMDEVDFYGKPAFVILGSGSKAHKREWAFLFTQDQQTKIERSLRPLYQQLYKQSGFSGKQKLNIEGLASTDKYVFVLNRGNSGTNVIFRLRLDEFVQYLEGQTDSVNEITVTHVQLPIYQGYEATLSGAEYWPEAEQLVFTASIEATGDAYNDGDIWGSFVGTVPVNQLGVHGSKLDLTEATIPVMKNGQRVITKVETVAITESSSDKIKGVLLSDNDDGTSELFHFELTH</sequence>
<evidence type="ECO:0000256" key="1">
    <source>
        <dbReference type="SAM" id="SignalP"/>
    </source>
</evidence>
<evidence type="ECO:0000313" key="3">
    <source>
        <dbReference type="Proteomes" id="UP000030071"/>
    </source>
</evidence>
<organism evidence="2 3">
    <name type="scientific">Vibrio tubiashii ATCC 19109</name>
    <dbReference type="NCBI Taxonomy" id="1051646"/>
    <lineage>
        <taxon>Bacteria</taxon>
        <taxon>Pseudomonadati</taxon>
        <taxon>Pseudomonadota</taxon>
        <taxon>Gammaproteobacteria</taxon>
        <taxon>Vibrionales</taxon>
        <taxon>Vibrionaceae</taxon>
        <taxon>Vibrio</taxon>
        <taxon>Vibrio oreintalis group</taxon>
    </lineage>
</organism>
<gene>
    <name evidence="2" type="ORF">IX91_09895</name>
</gene>
<accession>A0A0A0SHR4</accession>
<dbReference type="HOGENOM" id="CLU_072812_0_0_6"/>
<feature type="signal peptide" evidence="1">
    <location>
        <begin position="1"/>
        <end position="25"/>
    </location>
</feature>
<proteinExistence type="predicted"/>
<reference evidence="2 3" key="1">
    <citation type="submission" date="2014-08" db="EMBL/GenBank/DDBJ databases">
        <title>First Complete Genome Sequence of the Shellfish Pathogen Vibrio tubiashii.</title>
        <authorList>
            <person name="Richards G.P."/>
            <person name="Needleman D.S."/>
            <person name="Watson M.A."/>
            <person name="Bono J.L."/>
        </authorList>
    </citation>
    <scope>NUCLEOTIDE SEQUENCE [LARGE SCALE GENOMIC DNA]</scope>
    <source>
        <strain evidence="2 3">ATCC 19109</strain>
    </source>
</reference>
<dbReference type="KEGG" id="vtu:IX91_09895"/>
<dbReference type="InterPro" id="IPR053851">
    <property type="entry name" value="DUF6929"/>
</dbReference>
<keyword evidence="1" id="KW-0732">Signal</keyword>
<dbReference type="AlphaFoldDB" id="A0A0A0SHR4"/>
<evidence type="ECO:0000313" key="2">
    <source>
        <dbReference type="EMBL" id="AIW14512.1"/>
    </source>
</evidence>
<dbReference type="Pfam" id="PF22000">
    <property type="entry name" value="DUF6929"/>
    <property type="match status" value="1"/>
</dbReference>
<dbReference type="EMBL" id="CP009354">
    <property type="protein sequence ID" value="AIW14512.1"/>
    <property type="molecule type" value="Genomic_DNA"/>
</dbReference>
<feature type="chain" id="PRO_5001969652" evidence="1">
    <location>
        <begin position="26"/>
        <end position="330"/>
    </location>
</feature>
<name>A0A0A0SHR4_9VIBR</name>